<dbReference type="EMBL" id="BOOK01000053">
    <property type="protein sequence ID" value="GII04669.1"/>
    <property type="molecule type" value="Genomic_DNA"/>
</dbReference>
<keyword evidence="5" id="KW-0547">Nucleotide-binding</keyword>
<keyword evidence="14" id="KW-1185">Reference proteome</keyword>
<dbReference type="GO" id="GO:0015421">
    <property type="term" value="F:ABC-type oligopeptide transporter activity"/>
    <property type="evidence" value="ECO:0007669"/>
    <property type="project" value="TreeGrafter"/>
</dbReference>
<keyword evidence="2" id="KW-0813">Transport</keyword>
<keyword evidence="6 13" id="KW-0067">ATP-binding</keyword>
<dbReference type="PROSITE" id="PS50893">
    <property type="entry name" value="ABC_TRANSPORTER_2"/>
    <property type="match status" value="1"/>
</dbReference>
<evidence type="ECO:0000313" key="13">
    <source>
        <dbReference type="EMBL" id="GII04669.1"/>
    </source>
</evidence>
<name>A0A8J3TC36_9ACTN</name>
<dbReference type="FunFam" id="3.40.50.300:FF:000299">
    <property type="entry name" value="ABC transporter ATP-binding protein/permease"/>
    <property type="match status" value="1"/>
</dbReference>
<dbReference type="GO" id="GO:0016887">
    <property type="term" value="F:ATP hydrolysis activity"/>
    <property type="evidence" value="ECO:0007669"/>
    <property type="project" value="InterPro"/>
</dbReference>
<dbReference type="InterPro" id="IPR036640">
    <property type="entry name" value="ABC1_TM_sf"/>
</dbReference>
<gene>
    <name evidence="13" type="ORF">Pta02_66770</name>
</gene>
<dbReference type="InterPro" id="IPR003439">
    <property type="entry name" value="ABC_transporter-like_ATP-bd"/>
</dbReference>
<comment type="caution">
    <text evidence="13">The sequence shown here is derived from an EMBL/GenBank/DDBJ whole genome shotgun (WGS) entry which is preliminary data.</text>
</comment>
<evidence type="ECO:0000256" key="6">
    <source>
        <dbReference type="ARBA" id="ARBA00022840"/>
    </source>
</evidence>
<evidence type="ECO:0000256" key="3">
    <source>
        <dbReference type="ARBA" id="ARBA00022475"/>
    </source>
</evidence>
<evidence type="ECO:0000313" key="14">
    <source>
        <dbReference type="Proteomes" id="UP000634476"/>
    </source>
</evidence>
<dbReference type="PANTHER" id="PTHR43394:SF1">
    <property type="entry name" value="ATP-BINDING CASSETTE SUB-FAMILY B MEMBER 10, MITOCHONDRIAL"/>
    <property type="match status" value="1"/>
</dbReference>
<protein>
    <submittedName>
        <fullName evidence="13">ABC transporter ATP-binding protein</fullName>
    </submittedName>
</protein>
<dbReference type="SUPFAM" id="SSF90123">
    <property type="entry name" value="ABC transporter transmembrane region"/>
    <property type="match status" value="1"/>
</dbReference>
<evidence type="ECO:0000256" key="10">
    <source>
        <dbReference type="SAM" id="Phobius"/>
    </source>
</evidence>
<evidence type="ECO:0000256" key="1">
    <source>
        <dbReference type="ARBA" id="ARBA00004651"/>
    </source>
</evidence>
<dbReference type="AlphaFoldDB" id="A0A8J3TC36"/>
<dbReference type="SMART" id="SM00382">
    <property type="entry name" value="AAA"/>
    <property type="match status" value="1"/>
</dbReference>
<dbReference type="PROSITE" id="PS00211">
    <property type="entry name" value="ABC_TRANSPORTER_1"/>
    <property type="match status" value="1"/>
</dbReference>
<dbReference type="Gene3D" id="1.20.1560.10">
    <property type="entry name" value="ABC transporter type 1, transmembrane domain"/>
    <property type="match status" value="1"/>
</dbReference>
<comment type="subcellular location">
    <subcellularLocation>
        <location evidence="1">Cell membrane</location>
        <topology evidence="1">Multi-pass membrane protein</topology>
    </subcellularLocation>
</comment>
<feature type="transmembrane region" description="Helical" evidence="10">
    <location>
        <begin position="194"/>
        <end position="210"/>
    </location>
</feature>
<evidence type="ECO:0000256" key="9">
    <source>
        <dbReference type="ARBA" id="ARBA00061644"/>
    </source>
</evidence>
<dbReference type="InterPro" id="IPR011527">
    <property type="entry name" value="ABC1_TM_dom"/>
</dbReference>
<feature type="transmembrane region" description="Helical" evidence="10">
    <location>
        <begin position="89"/>
        <end position="106"/>
    </location>
</feature>
<keyword evidence="7 10" id="KW-1133">Transmembrane helix</keyword>
<evidence type="ECO:0000256" key="7">
    <source>
        <dbReference type="ARBA" id="ARBA00022989"/>
    </source>
</evidence>
<evidence type="ECO:0000256" key="4">
    <source>
        <dbReference type="ARBA" id="ARBA00022692"/>
    </source>
</evidence>
<dbReference type="Pfam" id="PF00664">
    <property type="entry name" value="ABC_membrane"/>
    <property type="match status" value="1"/>
</dbReference>
<sequence>MSGQTTTRDWRGVAAEEREEVPEQASLVLRTRSRRLLADLLRPYRSRIILLIAIIVISNAASLSIPFLVKVGIDAGIPPMQAGEGSGTLVMTVTAILAAAIIQAVTRQAFLGMAGRIGQGIILELRRRVFRHFQRLSLSFHEDYTSGRVVSRLTSDIDAISEMLQSGFDSLVTAVLTLTGTAVLLLVLDVHLGLVALLPLPVLLLFTRWFRRQSSIAYRRTRETVALMIVHFVESMTGVRAVQAFRAEPRNQEIFSRLNADYRDANLRSMRLVAIFMPGVKLIGNVTIAAVLFYGGWLAIGGEVTVGVLAAFLLYLRQFYEPMQEISQFYNTFQSAGAALEKLSGVLEERPAVAEPRDPAPLERPRGRLRFEEVEFSYLDGTPVLPRMDLTIPAGQVVALVGATGAGKTTLAKLVARFYDPVAGRVLLDGVDLRDLAEDTLRQAVVLVTQENFLFTGSVADNIRFGRPEATMAEVVEAAGAVGAHEFVSALPEGYDTPVGKQGGRLSAGQRQLVAFARAFLADPAVLILDEATSSLDVPGERLVQRAMRTILADRTALIIAHRLSTVEVADRVLVMDGGRVVEDGPPERLIARAGRFAGLHRAWLDSISDHGPGGVPDEVSGGLGTRG</sequence>
<feature type="transmembrane region" description="Helical" evidence="10">
    <location>
        <begin position="48"/>
        <end position="69"/>
    </location>
</feature>
<dbReference type="Pfam" id="PF00005">
    <property type="entry name" value="ABC_tran"/>
    <property type="match status" value="1"/>
</dbReference>
<dbReference type="Proteomes" id="UP000634476">
    <property type="component" value="Unassembled WGS sequence"/>
</dbReference>
<keyword evidence="4 10" id="KW-0812">Transmembrane</keyword>
<dbReference type="InterPro" id="IPR039421">
    <property type="entry name" value="Type_1_exporter"/>
</dbReference>
<feature type="transmembrane region" description="Helical" evidence="10">
    <location>
        <begin position="171"/>
        <end position="188"/>
    </location>
</feature>
<evidence type="ECO:0000256" key="5">
    <source>
        <dbReference type="ARBA" id="ARBA00022741"/>
    </source>
</evidence>
<dbReference type="GO" id="GO:0005524">
    <property type="term" value="F:ATP binding"/>
    <property type="evidence" value="ECO:0007669"/>
    <property type="project" value="UniProtKB-KW"/>
</dbReference>
<evidence type="ECO:0000256" key="8">
    <source>
        <dbReference type="ARBA" id="ARBA00023136"/>
    </source>
</evidence>
<proteinExistence type="inferred from homology"/>
<dbReference type="CDD" id="cd18546">
    <property type="entry name" value="ABC_6TM_Rv0194_D2_like"/>
    <property type="match status" value="1"/>
</dbReference>
<keyword evidence="8 10" id="KW-0472">Membrane</keyword>
<dbReference type="PANTHER" id="PTHR43394">
    <property type="entry name" value="ATP-DEPENDENT PERMEASE MDL1, MITOCHONDRIAL"/>
    <property type="match status" value="1"/>
</dbReference>
<evidence type="ECO:0000259" key="11">
    <source>
        <dbReference type="PROSITE" id="PS50893"/>
    </source>
</evidence>
<dbReference type="InterPro" id="IPR003593">
    <property type="entry name" value="AAA+_ATPase"/>
</dbReference>
<dbReference type="RefSeq" id="WP_203878912.1">
    <property type="nucleotide sequence ID" value="NZ_BOOK01000053.1"/>
</dbReference>
<evidence type="ECO:0000256" key="2">
    <source>
        <dbReference type="ARBA" id="ARBA00022448"/>
    </source>
</evidence>
<evidence type="ECO:0000259" key="12">
    <source>
        <dbReference type="PROSITE" id="PS50929"/>
    </source>
</evidence>
<dbReference type="InterPro" id="IPR027417">
    <property type="entry name" value="P-loop_NTPase"/>
</dbReference>
<dbReference type="GO" id="GO:0005886">
    <property type="term" value="C:plasma membrane"/>
    <property type="evidence" value="ECO:0007669"/>
    <property type="project" value="UniProtKB-SubCell"/>
</dbReference>
<dbReference type="SUPFAM" id="SSF52540">
    <property type="entry name" value="P-loop containing nucleoside triphosphate hydrolases"/>
    <property type="match status" value="1"/>
</dbReference>
<dbReference type="InterPro" id="IPR017871">
    <property type="entry name" value="ABC_transporter-like_CS"/>
</dbReference>
<dbReference type="Gene3D" id="3.40.50.300">
    <property type="entry name" value="P-loop containing nucleotide triphosphate hydrolases"/>
    <property type="match status" value="1"/>
</dbReference>
<accession>A0A8J3TC36</accession>
<feature type="transmembrane region" description="Helical" evidence="10">
    <location>
        <begin position="272"/>
        <end position="291"/>
    </location>
</feature>
<organism evidence="13 14">
    <name type="scientific">Planobispora takensis</name>
    <dbReference type="NCBI Taxonomy" id="1367882"/>
    <lineage>
        <taxon>Bacteria</taxon>
        <taxon>Bacillati</taxon>
        <taxon>Actinomycetota</taxon>
        <taxon>Actinomycetes</taxon>
        <taxon>Streptosporangiales</taxon>
        <taxon>Streptosporangiaceae</taxon>
        <taxon>Planobispora</taxon>
    </lineage>
</organism>
<feature type="domain" description="ABC transporter" evidence="11">
    <location>
        <begin position="369"/>
        <end position="603"/>
    </location>
</feature>
<dbReference type="PROSITE" id="PS50929">
    <property type="entry name" value="ABC_TM1F"/>
    <property type="match status" value="1"/>
</dbReference>
<keyword evidence="3" id="KW-1003">Cell membrane</keyword>
<feature type="domain" description="ABC transmembrane type-1" evidence="12">
    <location>
        <begin position="49"/>
        <end position="335"/>
    </location>
</feature>
<reference evidence="13" key="1">
    <citation type="submission" date="2021-01" db="EMBL/GenBank/DDBJ databases">
        <title>Whole genome shotgun sequence of Planobispora takensis NBRC 109077.</title>
        <authorList>
            <person name="Komaki H."/>
            <person name="Tamura T."/>
        </authorList>
    </citation>
    <scope>NUCLEOTIDE SEQUENCE</scope>
    <source>
        <strain evidence="13">NBRC 109077</strain>
    </source>
</reference>
<comment type="similarity">
    <text evidence="9">Belongs to the ABC transporter superfamily. Lipid exporter (TC 3.A.1.106) family.</text>
</comment>
<feature type="transmembrane region" description="Helical" evidence="10">
    <location>
        <begin position="297"/>
        <end position="316"/>
    </location>
</feature>